<organism evidence="13 14">
    <name type="scientific">Vitrella brassicaformis (strain CCMP3155)</name>
    <dbReference type="NCBI Taxonomy" id="1169540"/>
    <lineage>
        <taxon>Eukaryota</taxon>
        <taxon>Sar</taxon>
        <taxon>Alveolata</taxon>
        <taxon>Colpodellida</taxon>
        <taxon>Vitrellaceae</taxon>
        <taxon>Vitrella</taxon>
    </lineage>
</organism>
<comment type="catalytic activity">
    <reaction evidence="7">
        <text>L-threonyl-[protein] + ATP = O-phospho-L-threonyl-[protein] + ADP + H(+)</text>
        <dbReference type="Rhea" id="RHEA:46608"/>
        <dbReference type="Rhea" id="RHEA-COMP:11060"/>
        <dbReference type="Rhea" id="RHEA-COMP:11605"/>
        <dbReference type="ChEBI" id="CHEBI:15378"/>
        <dbReference type="ChEBI" id="CHEBI:30013"/>
        <dbReference type="ChEBI" id="CHEBI:30616"/>
        <dbReference type="ChEBI" id="CHEBI:61977"/>
        <dbReference type="ChEBI" id="CHEBI:456216"/>
        <dbReference type="EC" id="2.7.11.1"/>
    </reaction>
</comment>
<dbReference type="EC" id="2.7.11.1" evidence="1"/>
<keyword evidence="11" id="KW-0732">Signal</keyword>
<dbReference type="InParanoid" id="A0A0G4H1U3"/>
<evidence type="ECO:0000313" key="13">
    <source>
        <dbReference type="EMBL" id="CEM37596.1"/>
    </source>
</evidence>
<gene>
    <name evidence="13" type="ORF">Vbra_19310</name>
</gene>
<dbReference type="GO" id="GO:0004674">
    <property type="term" value="F:protein serine/threonine kinase activity"/>
    <property type="evidence" value="ECO:0007669"/>
    <property type="project" value="UniProtKB-KW"/>
</dbReference>
<accession>A0A0G4H1U3</accession>
<dbReference type="AlphaFoldDB" id="A0A0G4H1U3"/>
<evidence type="ECO:0000256" key="5">
    <source>
        <dbReference type="ARBA" id="ARBA00022777"/>
    </source>
</evidence>
<keyword evidence="4 9" id="KW-0547">Nucleotide-binding</keyword>
<keyword evidence="5" id="KW-0418">Kinase</keyword>
<feature type="domain" description="Protein kinase" evidence="12">
    <location>
        <begin position="199"/>
        <end position="472"/>
    </location>
</feature>
<feature type="compositionally biased region" description="Basic and acidic residues" evidence="10">
    <location>
        <begin position="135"/>
        <end position="147"/>
    </location>
</feature>
<evidence type="ECO:0000256" key="6">
    <source>
        <dbReference type="ARBA" id="ARBA00022840"/>
    </source>
</evidence>
<dbReference type="PANTHER" id="PTHR44899">
    <property type="entry name" value="CAMK FAMILY PROTEIN KINASE"/>
    <property type="match status" value="1"/>
</dbReference>
<keyword evidence="6 9" id="KW-0067">ATP-binding</keyword>
<dbReference type="EMBL" id="CDMY01000947">
    <property type="protein sequence ID" value="CEM37596.1"/>
    <property type="molecule type" value="Genomic_DNA"/>
</dbReference>
<feature type="compositionally biased region" description="Basic residues" evidence="10">
    <location>
        <begin position="633"/>
        <end position="654"/>
    </location>
</feature>
<proteinExistence type="predicted"/>
<dbReference type="InterPro" id="IPR008271">
    <property type="entry name" value="Ser/Thr_kinase_AS"/>
</dbReference>
<evidence type="ECO:0000256" key="11">
    <source>
        <dbReference type="SAM" id="SignalP"/>
    </source>
</evidence>
<dbReference type="InterPro" id="IPR000719">
    <property type="entry name" value="Prot_kinase_dom"/>
</dbReference>
<dbReference type="GO" id="GO:0005524">
    <property type="term" value="F:ATP binding"/>
    <property type="evidence" value="ECO:0007669"/>
    <property type="project" value="UniProtKB-UniRule"/>
</dbReference>
<reference evidence="13 14" key="1">
    <citation type="submission" date="2014-11" db="EMBL/GenBank/DDBJ databases">
        <authorList>
            <person name="Zhu J."/>
            <person name="Qi W."/>
            <person name="Song R."/>
        </authorList>
    </citation>
    <scope>NUCLEOTIDE SEQUENCE [LARGE SCALE GENOMIC DNA]</scope>
</reference>
<name>A0A0G4H1U3_VITBC</name>
<dbReference type="SMART" id="SM00220">
    <property type="entry name" value="S_TKc"/>
    <property type="match status" value="1"/>
</dbReference>
<dbReference type="SUPFAM" id="SSF56112">
    <property type="entry name" value="Protein kinase-like (PK-like)"/>
    <property type="match status" value="1"/>
</dbReference>
<dbReference type="InterPro" id="IPR051131">
    <property type="entry name" value="NEK_Ser/Thr_kinase_NIMA"/>
</dbReference>
<comment type="catalytic activity">
    <reaction evidence="8">
        <text>L-seryl-[protein] + ATP = O-phospho-L-seryl-[protein] + ADP + H(+)</text>
        <dbReference type="Rhea" id="RHEA:17989"/>
        <dbReference type="Rhea" id="RHEA-COMP:9863"/>
        <dbReference type="Rhea" id="RHEA-COMP:11604"/>
        <dbReference type="ChEBI" id="CHEBI:15378"/>
        <dbReference type="ChEBI" id="CHEBI:29999"/>
        <dbReference type="ChEBI" id="CHEBI:30616"/>
        <dbReference type="ChEBI" id="CHEBI:83421"/>
        <dbReference type="ChEBI" id="CHEBI:456216"/>
        <dbReference type="EC" id="2.7.11.1"/>
    </reaction>
</comment>
<protein>
    <recommendedName>
        <fullName evidence="1">non-specific serine/threonine protein kinase</fullName>
        <ecNumber evidence="1">2.7.11.1</ecNumber>
    </recommendedName>
</protein>
<dbReference type="InterPro" id="IPR017441">
    <property type="entry name" value="Protein_kinase_ATP_BS"/>
</dbReference>
<dbReference type="PROSITE" id="PS00108">
    <property type="entry name" value="PROTEIN_KINASE_ST"/>
    <property type="match status" value="1"/>
</dbReference>
<evidence type="ECO:0000256" key="1">
    <source>
        <dbReference type="ARBA" id="ARBA00012513"/>
    </source>
</evidence>
<dbReference type="PANTHER" id="PTHR44899:SF3">
    <property type="entry name" value="SERINE_THREONINE-PROTEIN KINASE NEK1"/>
    <property type="match status" value="1"/>
</dbReference>
<dbReference type="PROSITE" id="PS50011">
    <property type="entry name" value="PROTEIN_KINASE_DOM"/>
    <property type="match status" value="1"/>
</dbReference>
<evidence type="ECO:0000259" key="12">
    <source>
        <dbReference type="PROSITE" id="PS50011"/>
    </source>
</evidence>
<dbReference type="OrthoDB" id="248923at2759"/>
<feature type="compositionally biased region" description="Polar residues" evidence="10">
    <location>
        <begin position="570"/>
        <end position="596"/>
    </location>
</feature>
<evidence type="ECO:0000256" key="3">
    <source>
        <dbReference type="ARBA" id="ARBA00022679"/>
    </source>
</evidence>
<evidence type="ECO:0000313" key="14">
    <source>
        <dbReference type="Proteomes" id="UP000041254"/>
    </source>
</evidence>
<keyword evidence="3" id="KW-0808">Transferase</keyword>
<evidence type="ECO:0000256" key="8">
    <source>
        <dbReference type="ARBA" id="ARBA00048679"/>
    </source>
</evidence>
<evidence type="ECO:0000256" key="2">
    <source>
        <dbReference type="ARBA" id="ARBA00022527"/>
    </source>
</evidence>
<feature type="region of interest" description="Disordered" evidence="10">
    <location>
        <begin position="40"/>
        <end position="101"/>
    </location>
</feature>
<evidence type="ECO:0000256" key="10">
    <source>
        <dbReference type="SAM" id="MobiDB-lite"/>
    </source>
</evidence>
<dbReference type="VEuPathDB" id="CryptoDB:Vbra_19310"/>
<feature type="signal peptide" evidence="11">
    <location>
        <begin position="1"/>
        <end position="22"/>
    </location>
</feature>
<feature type="region of interest" description="Disordered" evidence="10">
    <location>
        <begin position="118"/>
        <end position="147"/>
    </location>
</feature>
<dbReference type="STRING" id="1169540.A0A0G4H1U3"/>
<feature type="chain" id="PRO_5005191473" description="non-specific serine/threonine protein kinase" evidence="11">
    <location>
        <begin position="23"/>
        <end position="654"/>
    </location>
</feature>
<feature type="compositionally biased region" description="Acidic residues" evidence="10">
    <location>
        <begin position="508"/>
        <end position="521"/>
    </location>
</feature>
<dbReference type="InterPro" id="IPR011009">
    <property type="entry name" value="Kinase-like_dom_sf"/>
</dbReference>
<evidence type="ECO:0000256" key="4">
    <source>
        <dbReference type="ARBA" id="ARBA00022741"/>
    </source>
</evidence>
<dbReference type="Gene3D" id="1.10.510.10">
    <property type="entry name" value="Transferase(Phosphotransferase) domain 1"/>
    <property type="match status" value="1"/>
</dbReference>
<keyword evidence="2" id="KW-0723">Serine/threonine-protein kinase</keyword>
<dbReference type="Proteomes" id="UP000041254">
    <property type="component" value="Unassembled WGS sequence"/>
</dbReference>
<evidence type="ECO:0000256" key="7">
    <source>
        <dbReference type="ARBA" id="ARBA00047899"/>
    </source>
</evidence>
<evidence type="ECO:0000256" key="9">
    <source>
        <dbReference type="PROSITE-ProRule" id="PRU10141"/>
    </source>
</evidence>
<feature type="region of interest" description="Disordered" evidence="10">
    <location>
        <begin position="570"/>
        <end position="654"/>
    </location>
</feature>
<feature type="region of interest" description="Disordered" evidence="10">
    <location>
        <begin position="508"/>
        <end position="529"/>
    </location>
</feature>
<keyword evidence="14" id="KW-1185">Reference proteome</keyword>
<feature type="binding site" evidence="9">
    <location>
        <position position="228"/>
    </location>
    <ligand>
        <name>ATP</name>
        <dbReference type="ChEBI" id="CHEBI:30616"/>
    </ligand>
</feature>
<dbReference type="PROSITE" id="PS00107">
    <property type="entry name" value="PROTEIN_KINASE_ATP"/>
    <property type="match status" value="1"/>
</dbReference>
<sequence>MAFMIHSAALTLLCSHLPLCKANKLAEQVVFHLNSQSAAVDTTDVECSDTDASPEPSAPLPPSQQQCDGDSCAPQPSHADNDTTVTHPALHERRSDPPEATRTFDRLCGVYRRRTDHDPGIVKGDSETQTTSGEWSDREGEREREREREVTTLTFPLTSDNVAALVLLGGLCFLGCIYLWKLMCACARQCKCRMCTGAYKMIHQLGGGGYGTVWLTERESDGHLFVIKRIPVEDITEADTYTNEAKRLISLRHKYIVAYEEDFIHTSYTYGSFEPHFTFVIVMEYCPEGDMKQKIENEHGGFCEDSILKWFHQVCQAVYYLHERNVIHRDIKSQNIFLTENGDIRLGDFGLSRPTQRQSIANKKGGQKSAMTQAGTECYMAPEMLSSSRYGKPADVWSLGCVLLEMCSGTFMWELDGLLGAQVMQEARCIHEMVDALPPAIKPSLRTLIKRLLHPDPSQRPTLADLLRKKVFKRNYRGARETIGGSPPVGPGVRAPAHNQQLADIAEESDQELEGGEEDDATPSLWMKNWGSRSVHEGEFGRGEEGEGESPLQGCNKLLPKFFSAYQASEPTSAGTAEDGGNTQHEGGSETTRTPSPATPFAWTNDRRGGPLPPVLTPADGEFQLPPQSTTGSRKKRNRGGRKNKSKGRAGRNA</sequence>
<dbReference type="Pfam" id="PF00069">
    <property type="entry name" value="Pkinase"/>
    <property type="match status" value="1"/>
</dbReference>
<feature type="compositionally biased region" description="Basic and acidic residues" evidence="10">
    <location>
        <begin position="89"/>
        <end position="101"/>
    </location>
</feature>